<dbReference type="AlphaFoldDB" id="A0A067T321"/>
<sequence>MPTDSTDLFDLTSQDAYPGWWKQRAHVFSVNLSLESQRRPSVNGALYPFLSLLSGGCHRDKEADKHPTKRRNVGVSFTFSSQAIKSHVVQDNALHPQPVIFSPAVATQPKIAVKPDRASNLGSAPFMPRPTTTRKRGGGTGHGVRGSLNLFAAPGLREGAEVEL</sequence>
<evidence type="ECO:0000313" key="2">
    <source>
        <dbReference type="EMBL" id="KDR76737.1"/>
    </source>
</evidence>
<accession>A0A067T321</accession>
<dbReference type="HOGENOM" id="CLU_1619125_0_0_1"/>
<name>A0A067T321_GALM3</name>
<feature type="region of interest" description="Disordered" evidence="1">
    <location>
        <begin position="116"/>
        <end position="147"/>
    </location>
</feature>
<evidence type="ECO:0000313" key="3">
    <source>
        <dbReference type="Proteomes" id="UP000027222"/>
    </source>
</evidence>
<keyword evidence="3" id="KW-1185">Reference proteome</keyword>
<proteinExistence type="predicted"/>
<protein>
    <submittedName>
        <fullName evidence="2">Uncharacterized protein</fullName>
    </submittedName>
</protein>
<gene>
    <name evidence="2" type="ORF">GALMADRAFT_139626</name>
</gene>
<evidence type="ECO:0000256" key="1">
    <source>
        <dbReference type="SAM" id="MobiDB-lite"/>
    </source>
</evidence>
<dbReference type="EMBL" id="KL142378">
    <property type="protein sequence ID" value="KDR76737.1"/>
    <property type="molecule type" value="Genomic_DNA"/>
</dbReference>
<organism evidence="2 3">
    <name type="scientific">Galerina marginata (strain CBS 339.88)</name>
    <dbReference type="NCBI Taxonomy" id="685588"/>
    <lineage>
        <taxon>Eukaryota</taxon>
        <taxon>Fungi</taxon>
        <taxon>Dikarya</taxon>
        <taxon>Basidiomycota</taxon>
        <taxon>Agaricomycotina</taxon>
        <taxon>Agaricomycetes</taxon>
        <taxon>Agaricomycetidae</taxon>
        <taxon>Agaricales</taxon>
        <taxon>Agaricineae</taxon>
        <taxon>Strophariaceae</taxon>
        <taxon>Galerina</taxon>
    </lineage>
</organism>
<dbReference type="Proteomes" id="UP000027222">
    <property type="component" value="Unassembled WGS sequence"/>
</dbReference>
<reference evidence="3" key="1">
    <citation type="journal article" date="2014" name="Proc. Natl. Acad. Sci. U.S.A.">
        <title>Extensive sampling of basidiomycete genomes demonstrates inadequacy of the white-rot/brown-rot paradigm for wood decay fungi.</title>
        <authorList>
            <person name="Riley R."/>
            <person name="Salamov A.A."/>
            <person name="Brown D.W."/>
            <person name="Nagy L.G."/>
            <person name="Floudas D."/>
            <person name="Held B.W."/>
            <person name="Levasseur A."/>
            <person name="Lombard V."/>
            <person name="Morin E."/>
            <person name="Otillar R."/>
            <person name="Lindquist E.A."/>
            <person name="Sun H."/>
            <person name="LaButti K.M."/>
            <person name="Schmutz J."/>
            <person name="Jabbour D."/>
            <person name="Luo H."/>
            <person name="Baker S.E."/>
            <person name="Pisabarro A.G."/>
            <person name="Walton J.D."/>
            <person name="Blanchette R.A."/>
            <person name="Henrissat B."/>
            <person name="Martin F."/>
            <person name="Cullen D."/>
            <person name="Hibbett D.S."/>
            <person name="Grigoriev I.V."/>
        </authorList>
    </citation>
    <scope>NUCLEOTIDE SEQUENCE [LARGE SCALE GENOMIC DNA]</scope>
    <source>
        <strain evidence="3">CBS 339.88</strain>
    </source>
</reference>